<dbReference type="AlphaFoldDB" id="A0A6J6AGJ7"/>
<dbReference type="PANTHER" id="PTHR44329">
    <property type="entry name" value="SERINE/THREONINE-PROTEIN KINASE TNNI3K-RELATED"/>
    <property type="match status" value="1"/>
</dbReference>
<dbReference type="InterPro" id="IPR051681">
    <property type="entry name" value="Ser/Thr_Kinases-Pseudokinases"/>
</dbReference>
<dbReference type="Gene3D" id="3.30.10.20">
    <property type="match status" value="3"/>
</dbReference>
<accession>A0A6J6AGJ7</accession>
<feature type="domain" description="PASTA" evidence="3">
    <location>
        <begin position="563"/>
        <end position="630"/>
    </location>
</feature>
<dbReference type="SMART" id="SM00740">
    <property type="entry name" value="PASTA"/>
    <property type="match status" value="4"/>
</dbReference>
<keyword evidence="1" id="KW-0472">Membrane</keyword>
<dbReference type="InterPro" id="IPR005543">
    <property type="entry name" value="PASTA_dom"/>
</dbReference>
<dbReference type="GO" id="GO:0004674">
    <property type="term" value="F:protein serine/threonine kinase activity"/>
    <property type="evidence" value="ECO:0007669"/>
    <property type="project" value="TreeGrafter"/>
</dbReference>
<feature type="transmembrane region" description="Helical" evidence="1">
    <location>
        <begin position="401"/>
        <end position="422"/>
    </location>
</feature>
<sequence>MSEPQNMPGTVLSGRYQLDLLRVETSGSGSGFQQYDATDLSSLEAISVRIVALNQLIDPALGSTTPDDALAAFEQQFDIASSLRHPCIESVLDHGEVTFDGERYVFVVGERLAGGSLREFLDRGRRLTPSQALIVGIDICRALDAAAKQGISHSDLRPSRLVFGLDRRVRLVGFGAPLRPLDALGLEQATYSAPELAEGGARSASSDVYSLALILVESMTGEVPFIGETVSAAFANRNGKLLPVNADFGALAQVLEHAGRPTAAERFSPREFGQALVQSAEKLPRPTPIDVVGTGLFDTEVAETDPSQPVVRPDISMLPPVQNIAPNETILIRTTPKFGGSEVDAAPEPFIVTTGAAASELVIGGDDTGPIAMDADSLRVLAADDPTSQIVRPKKRWGRRIAVSMLALAIIVGAGVGAYFTVLNPKNPVPALIGLTEAEARNQVSPFGWGINVVKERSDSVQAGQVIRTDPVLGANLAKRDEITMVVSEGPTLSVLLELTGLTADDAKAKLAELGLQAAPIDTPDETVVAGTVVSWKVPDQPTLKIGDSVVKGTTVAINVSTGPALREVPNFVGMTLDAAKTKLTELGLLVVEAPTIWHPELPAGQVAVQLPVAAEKLAKGGAVTLTVSKGQTTTLIPTIYGKNLTDVTERLQKYGMVVGKVTGNTKRGLRSALIDGKVVKNYTRVIVGKTVDLVFP</sequence>
<dbReference type="InterPro" id="IPR011009">
    <property type="entry name" value="Kinase-like_dom_sf"/>
</dbReference>
<dbReference type="Pfam" id="PF00069">
    <property type="entry name" value="Pkinase"/>
    <property type="match status" value="1"/>
</dbReference>
<feature type="domain" description="Protein kinase" evidence="2">
    <location>
        <begin position="20"/>
        <end position="283"/>
    </location>
</feature>
<dbReference type="CDD" id="cd06577">
    <property type="entry name" value="PASTA_pknB"/>
    <property type="match status" value="3"/>
</dbReference>
<evidence type="ECO:0000259" key="2">
    <source>
        <dbReference type="PROSITE" id="PS50011"/>
    </source>
</evidence>
<name>A0A6J6AGJ7_9ZZZZ</name>
<protein>
    <submittedName>
        <fullName evidence="4">Unannotated protein</fullName>
    </submittedName>
</protein>
<dbReference type="Gene3D" id="1.10.510.10">
    <property type="entry name" value="Transferase(Phosphotransferase) domain 1"/>
    <property type="match status" value="1"/>
</dbReference>
<dbReference type="SMART" id="SM00220">
    <property type="entry name" value="S_TKc"/>
    <property type="match status" value="1"/>
</dbReference>
<organism evidence="4">
    <name type="scientific">freshwater metagenome</name>
    <dbReference type="NCBI Taxonomy" id="449393"/>
    <lineage>
        <taxon>unclassified sequences</taxon>
        <taxon>metagenomes</taxon>
        <taxon>ecological metagenomes</taxon>
    </lineage>
</organism>
<keyword evidence="1" id="KW-0812">Transmembrane</keyword>
<evidence type="ECO:0000259" key="3">
    <source>
        <dbReference type="PROSITE" id="PS51178"/>
    </source>
</evidence>
<reference evidence="4" key="1">
    <citation type="submission" date="2020-05" db="EMBL/GenBank/DDBJ databases">
        <authorList>
            <person name="Chiriac C."/>
            <person name="Salcher M."/>
            <person name="Ghai R."/>
            <person name="Kavagutti S V."/>
        </authorList>
    </citation>
    <scope>NUCLEOTIDE SEQUENCE</scope>
</reference>
<dbReference type="InterPro" id="IPR000719">
    <property type="entry name" value="Prot_kinase_dom"/>
</dbReference>
<keyword evidence="1" id="KW-1133">Transmembrane helix</keyword>
<proteinExistence type="predicted"/>
<dbReference type="Pfam" id="PF03793">
    <property type="entry name" value="PASTA"/>
    <property type="match status" value="2"/>
</dbReference>
<dbReference type="PROSITE" id="PS51178">
    <property type="entry name" value="PASTA"/>
    <property type="match status" value="2"/>
</dbReference>
<evidence type="ECO:0000313" key="4">
    <source>
        <dbReference type="EMBL" id="CAB4367955.1"/>
    </source>
</evidence>
<feature type="domain" description="PASTA" evidence="3">
    <location>
        <begin position="423"/>
        <end position="489"/>
    </location>
</feature>
<evidence type="ECO:0000256" key="1">
    <source>
        <dbReference type="SAM" id="Phobius"/>
    </source>
</evidence>
<dbReference type="PROSITE" id="PS50011">
    <property type="entry name" value="PROTEIN_KINASE_DOM"/>
    <property type="match status" value="1"/>
</dbReference>
<dbReference type="SUPFAM" id="SSF56112">
    <property type="entry name" value="Protein kinase-like (PK-like)"/>
    <property type="match status" value="1"/>
</dbReference>
<dbReference type="GO" id="GO:0005524">
    <property type="term" value="F:ATP binding"/>
    <property type="evidence" value="ECO:0007669"/>
    <property type="project" value="InterPro"/>
</dbReference>
<gene>
    <name evidence="4" type="ORF">UFOPK4179_00749</name>
</gene>
<dbReference type="EMBL" id="CAETWZ010000062">
    <property type="protein sequence ID" value="CAB4367955.1"/>
    <property type="molecule type" value="Genomic_DNA"/>
</dbReference>